<organism evidence="2">
    <name type="scientific">Anguilla anguilla</name>
    <name type="common">European freshwater eel</name>
    <name type="synonym">Muraena anguilla</name>
    <dbReference type="NCBI Taxonomy" id="7936"/>
    <lineage>
        <taxon>Eukaryota</taxon>
        <taxon>Metazoa</taxon>
        <taxon>Chordata</taxon>
        <taxon>Craniata</taxon>
        <taxon>Vertebrata</taxon>
        <taxon>Euteleostomi</taxon>
        <taxon>Actinopterygii</taxon>
        <taxon>Neopterygii</taxon>
        <taxon>Teleostei</taxon>
        <taxon>Anguilliformes</taxon>
        <taxon>Anguillidae</taxon>
        <taxon>Anguilla</taxon>
    </lineage>
</organism>
<feature type="region of interest" description="Disordered" evidence="1">
    <location>
        <begin position="1"/>
        <end position="24"/>
    </location>
</feature>
<protein>
    <submittedName>
        <fullName evidence="2">Uncharacterized protein</fullName>
    </submittedName>
</protein>
<reference evidence="2" key="2">
    <citation type="journal article" date="2015" name="Fish Shellfish Immunol.">
        <title>Early steps in the European eel (Anguilla anguilla)-Vibrio vulnificus interaction in the gills: Role of the RtxA13 toxin.</title>
        <authorList>
            <person name="Callol A."/>
            <person name="Pajuelo D."/>
            <person name="Ebbesson L."/>
            <person name="Teles M."/>
            <person name="MacKenzie S."/>
            <person name="Amaro C."/>
        </authorList>
    </citation>
    <scope>NUCLEOTIDE SEQUENCE</scope>
</reference>
<name>A0A0E9VGG9_ANGAN</name>
<evidence type="ECO:0000313" key="2">
    <source>
        <dbReference type="EMBL" id="JAH76268.1"/>
    </source>
</evidence>
<sequence>MVDKWIANSRLKKSPKSPNFKPFP</sequence>
<dbReference type="AlphaFoldDB" id="A0A0E9VGG9"/>
<proteinExistence type="predicted"/>
<reference evidence="2" key="1">
    <citation type="submission" date="2014-11" db="EMBL/GenBank/DDBJ databases">
        <authorList>
            <person name="Amaro Gonzalez C."/>
        </authorList>
    </citation>
    <scope>NUCLEOTIDE SEQUENCE</scope>
</reference>
<evidence type="ECO:0000256" key="1">
    <source>
        <dbReference type="SAM" id="MobiDB-lite"/>
    </source>
</evidence>
<dbReference type="EMBL" id="GBXM01032309">
    <property type="protein sequence ID" value="JAH76268.1"/>
    <property type="molecule type" value="Transcribed_RNA"/>
</dbReference>
<accession>A0A0E9VGG9</accession>